<evidence type="ECO:0000259" key="10">
    <source>
        <dbReference type="Pfam" id="PF04926"/>
    </source>
</evidence>
<accession>A0A8S9ZRP0</accession>
<sequence length="253" mass="30320">WNINLELFSRNQTFINKQGIEDDWEDEKEKNKIIKLKQNIENIKRLEKHSKLIIPIITPAYPQQSSAYNINYSTMKIIKKTMIEGLKGINQIRQYSNFKEAWENWINGNNFVDKYKHFVTIICLAIDQNIGEDFCSFVMNRIRIELILSLEEYQKLEYAHIATNKIKKGQCEKRLIASKKFKYFWKIIGANNGLIKGKYLKNKKIERNYVSIHLRYTDIYEAKKEGVKKIVYFSRKVDKHLFSYYLYHISIHF</sequence>
<feature type="domain" description="Poly(A) polymerase central" evidence="11">
    <location>
        <begin position="35"/>
        <end position="97"/>
    </location>
</feature>
<dbReference type="AlphaFoldDB" id="A0A8S9ZRP0"/>
<evidence type="ECO:0000313" key="13">
    <source>
        <dbReference type="Proteomes" id="UP000605970"/>
    </source>
</evidence>
<dbReference type="GO" id="GO:0006397">
    <property type="term" value="P:mRNA processing"/>
    <property type="evidence" value="ECO:0007669"/>
    <property type="project" value="UniProtKB-KW"/>
</dbReference>
<evidence type="ECO:0000256" key="8">
    <source>
        <dbReference type="ARBA" id="ARBA00023242"/>
    </source>
</evidence>
<dbReference type="InterPro" id="IPR007012">
    <property type="entry name" value="PolA_pol_cen_dom"/>
</dbReference>
<feature type="non-terminal residue" evidence="12">
    <location>
        <position position="253"/>
    </location>
</feature>
<comment type="similarity">
    <text evidence="2">Belongs to the poly(A) polymerase family.</text>
</comment>
<dbReference type="Pfam" id="PF04928">
    <property type="entry name" value="PAP_central"/>
    <property type="match status" value="1"/>
</dbReference>
<dbReference type="PANTHER" id="PTHR10682">
    <property type="entry name" value="POLY A POLYMERASE"/>
    <property type="match status" value="1"/>
</dbReference>
<comment type="catalytic activity">
    <reaction evidence="9">
        <text>RNA(n) + ATP = RNA(n)-3'-adenine ribonucleotide + diphosphate</text>
        <dbReference type="Rhea" id="RHEA:11332"/>
        <dbReference type="Rhea" id="RHEA-COMP:14527"/>
        <dbReference type="Rhea" id="RHEA-COMP:17347"/>
        <dbReference type="ChEBI" id="CHEBI:30616"/>
        <dbReference type="ChEBI" id="CHEBI:33019"/>
        <dbReference type="ChEBI" id="CHEBI:140395"/>
        <dbReference type="ChEBI" id="CHEBI:173115"/>
        <dbReference type="EC" id="2.7.7.19"/>
    </reaction>
</comment>
<dbReference type="SUPFAM" id="SSF81631">
    <property type="entry name" value="PAP/OAS1 substrate-binding domain"/>
    <property type="match status" value="1"/>
</dbReference>
<evidence type="ECO:0000256" key="3">
    <source>
        <dbReference type="ARBA" id="ARBA00012388"/>
    </source>
</evidence>
<keyword evidence="6" id="KW-0547">Nucleotide-binding</keyword>
<dbReference type="SUPFAM" id="SSF55003">
    <property type="entry name" value="PAP/Archaeal CCA-adding enzyme, C-terminal domain"/>
    <property type="match status" value="1"/>
</dbReference>
<gene>
    <name evidence="12" type="ORF">Mgra_00004721</name>
</gene>
<evidence type="ECO:0000256" key="5">
    <source>
        <dbReference type="ARBA" id="ARBA00022679"/>
    </source>
</evidence>
<dbReference type="EMBL" id="JABEBT010000037">
    <property type="protein sequence ID" value="KAF7635809.1"/>
    <property type="molecule type" value="Genomic_DNA"/>
</dbReference>
<evidence type="ECO:0000256" key="4">
    <source>
        <dbReference type="ARBA" id="ARBA00022664"/>
    </source>
</evidence>
<keyword evidence="13" id="KW-1185">Reference proteome</keyword>
<evidence type="ECO:0000256" key="7">
    <source>
        <dbReference type="ARBA" id="ARBA00022840"/>
    </source>
</evidence>
<dbReference type="Gene3D" id="3.30.70.590">
    <property type="entry name" value="Poly(A) polymerase predicted RNA binding domain"/>
    <property type="match status" value="1"/>
</dbReference>
<keyword evidence="4" id="KW-0507">mRNA processing</keyword>
<dbReference type="GO" id="GO:1990817">
    <property type="term" value="F:poly(A) RNA polymerase activity"/>
    <property type="evidence" value="ECO:0007669"/>
    <property type="project" value="UniProtKB-EC"/>
</dbReference>
<evidence type="ECO:0000256" key="2">
    <source>
        <dbReference type="ARBA" id="ARBA00010912"/>
    </source>
</evidence>
<dbReference type="Gene3D" id="1.10.1410.10">
    <property type="match status" value="1"/>
</dbReference>
<dbReference type="InterPro" id="IPR007010">
    <property type="entry name" value="PolA_pol_RNA-bd_dom"/>
</dbReference>
<dbReference type="PANTHER" id="PTHR10682:SF10">
    <property type="entry name" value="POLYNUCLEOTIDE ADENYLYLTRANSFERASE"/>
    <property type="match status" value="1"/>
</dbReference>
<feature type="domain" description="Poly(A) polymerase RNA-binding" evidence="10">
    <location>
        <begin position="111"/>
        <end position="171"/>
    </location>
</feature>
<keyword evidence="7" id="KW-0067">ATP-binding</keyword>
<dbReference type="Pfam" id="PF04926">
    <property type="entry name" value="PAP_RNA-bind"/>
    <property type="match status" value="1"/>
</dbReference>
<comment type="caution">
    <text evidence="12">The sequence shown here is derived from an EMBL/GenBank/DDBJ whole genome shotgun (WGS) entry which is preliminary data.</text>
</comment>
<evidence type="ECO:0000256" key="6">
    <source>
        <dbReference type="ARBA" id="ARBA00022741"/>
    </source>
</evidence>
<reference evidence="12" key="1">
    <citation type="journal article" date="2020" name="Ecol. Evol.">
        <title>Genome structure and content of the rice root-knot nematode (Meloidogyne graminicola).</title>
        <authorList>
            <person name="Phan N.T."/>
            <person name="Danchin E.G.J."/>
            <person name="Klopp C."/>
            <person name="Perfus-Barbeoch L."/>
            <person name="Kozlowski D.K."/>
            <person name="Koutsovoulos G.D."/>
            <person name="Lopez-Roques C."/>
            <person name="Bouchez O."/>
            <person name="Zahm M."/>
            <person name="Besnard G."/>
            <person name="Bellafiore S."/>
        </authorList>
    </citation>
    <scope>NUCLEOTIDE SEQUENCE</scope>
    <source>
        <strain evidence="12">VN-18</strain>
    </source>
</reference>
<dbReference type="GO" id="GO:0003723">
    <property type="term" value="F:RNA binding"/>
    <property type="evidence" value="ECO:0007669"/>
    <property type="project" value="InterPro"/>
</dbReference>
<name>A0A8S9ZRP0_9BILA</name>
<evidence type="ECO:0000256" key="9">
    <source>
        <dbReference type="ARBA" id="ARBA00048830"/>
    </source>
</evidence>
<comment type="subcellular location">
    <subcellularLocation>
        <location evidence="1">Nucleus</location>
    </subcellularLocation>
</comment>
<keyword evidence="8" id="KW-0539">Nucleus</keyword>
<dbReference type="GO" id="GO:0005524">
    <property type="term" value="F:ATP binding"/>
    <property type="evidence" value="ECO:0007669"/>
    <property type="project" value="UniProtKB-KW"/>
</dbReference>
<feature type="non-terminal residue" evidence="12">
    <location>
        <position position="1"/>
    </location>
</feature>
<dbReference type="OrthoDB" id="5888412at2759"/>
<dbReference type="GO" id="GO:0031123">
    <property type="term" value="P:RNA 3'-end processing"/>
    <property type="evidence" value="ECO:0007669"/>
    <property type="project" value="InterPro"/>
</dbReference>
<dbReference type="GO" id="GO:0005634">
    <property type="term" value="C:nucleus"/>
    <property type="evidence" value="ECO:0007669"/>
    <property type="project" value="UniProtKB-SubCell"/>
</dbReference>
<evidence type="ECO:0000256" key="1">
    <source>
        <dbReference type="ARBA" id="ARBA00004123"/>
    </source>
</evidence>
<proteinExistence type="inferred from homology"/>
<dbReference type="Proteomes" id="UP000605970">
    <property type="component" value="Unassembled WGS sequence"/>
</dbReference>
<keyword evidence="5" id="KW-0808">Transferase</keyword>
<evidence type="ECO:0000259" key="11">
    <source>
        <dbReference type="Pfam" id="PF04928"/>
    </source>
</evidence>
<organism evidence="12 13">
    <name type="scientific">Meloidogyne graminicola</name>
    <dbReference type="NCBI Taxonomy" id="189291"/>
    <lineage>
        <taxon>Eukaryota</taxon>
        <taxon>Metazoa</taxon>
        <taxon>Ecdysozoa</taxon>
        <taxon>Nematoda</taxon>
        <taxon>Chromadorea</taxon>
        <taxon>Rhabditida</taxon>
        <taxon>Tylenchina</taxon>
        <taxon>Tylenchomorpha</taxon>
        <taxon>Tylenchoidea</taxon>
        <taxon>Meloidogynidae</taxon>
        <taxon>Meloidogyninae</taxon>
        <taxon>Meloidogyne</taxon>
    </lineage>
</organism>
<evidence type="ECO:0000313" key="12">
    <source>
        <dbReference type="EMBL" id="KAF7635809.1"/>
    </source>
</evidence>
<dbReference type="EC" id="2.7.7.19" evidence="3"/>
<protein>
    <recommendedName>
        <fullName evidence="3">polynucleotide adenylyltransferase</fullName>
        <ecNumber evidence="3">2.7.7.19</ecNumber>
    </recommendedName>
</protein>
<dbReference type="InterPro" id="IPR011068">
    <property type="entry name" value="NuclTrfase_I-like_C"/>
</dbReference>